<evidence type="ECO:0000259" key="3">
    <source>
        <dbReference type="Pfam" id="PF06276"/>
    </source>
</evidence>
<dbReference type="Gene3D" id="6.10.250.3370">
    <property type="match status" value="1"/>
</dbReference>
<dbReference type="Gene3D" id="1.10.510.40">
    <property type="match status" value="1"/>
</dbReference>
<evidence type="ECO:0000259" key="2">
    <source>
        <dbReference type="Pfam" id="PF04183"/>
    </source>
</evidence>
<feature type="domain" description="Aerobactin siderophore biosynthesis IucA/IucC-like C-terminal" evidence="3">
    <location>
        <begin position="439"/>
        <end position="609"/>
    </location>
</feature>
<proteinExistence type="predicted"/>
<dbReference type="RefSeq" id="WP_382417928.1">
    <property type="nucleotide sequence ID" value="NZ_AP031500.1"/>
</dbReference>
<dbReference type="PANTHER" id="PTHR34384:SF6">
    <property type="entry name" value="STAPHYLOFERRIN B SYNTHASE"/>
    <property type="match status" value="1"/>
</dbReference>
<dbReference type="PANTHER" id="PTHR34384">
    <property type="entry name" value="L-2,3-DIAMINOPROPANOATE--CITRATE LIGASE"/>
    <property type="match status" value="1"/>
</dbReference>
<dbReference type="InterPro" id="IPR007310">
    <property type="entry name" value="Aerobactin_biosyn_IucA/IucC_N"/>
</dbReference>
<keyword evidence="5" id="KW-1185">Reference proteome</keyword>
<evidence type="ECO:0000313" key="4">
    <source>
        <dbReference type="EMBL" id="MFC3156613.1"/>
    </source>
</evidence>
<dbReference type="InterPro" id="IPR022770">
    <property type="entry name" value="IucA/IucC-like_C"/>
</dbReference>
<gene>
    <name evidence="4" type="ORF">ACFOEB_15485</name>
</gene>
<dbReference type="Pfam" id="PF04183">
    <property type="entry name" value="IucA_IucC"/>
    <property type="match status" value="1"/>
</dbReference>
<comment type="pathway">
    <text evidence="1">Siderophore biosynthesis.</text>
</comment>
<name>A0ABV7HV09_9GAMM</name>
<dbReference type="Proteomes" id="UP001595548">
    <property type="component" value="Unassembled WGS sequence"/>
</dbReference>
<dbReference type="InterPro" id="IPR037455">
    <property type="entry name" value="LucA/IucC-like"/>
</dbReference>
<comment type="caution">
    <text evidence="4">The sequence shown here is derived from an EMBL/GenBank/DDBJ whole genome shotgun (WGS) entry which is preliminary data.</text>
</comment>
<evidence type="ECO:0000256" key="1">
    <source>
        <dbReference type="ARBA" id="ARBA00004924"/>
    </source>
</evidence>
<reference evidence="5" key="1">
    <citation type="journal article" date="2019" name="Int. J. Syst. Evol. Microbiol.">
        <title>The Global Catalogue of Microorganisms (GCM) 10K type strain sequencing project: providing services to taxonomists for standard genome sequencing and annotation.</title>
        <authorList>
            <consortium name="The Broad Institute Genomics Platform"/>
            <consortium name="The Broad Institute Genome Sequencing Center for Infectious Disease"/>
            <person name="Wu L."/>
            <person name="Ma J."/>
        </authorList>
    </citation>
    <scope>NUCLEOTIDE SEQUENCE [LARGE SCALE GENOMIC DNA]</scope>
    <source>
        <strain evidence="5">KCTC 52141</strain>
    </source>
</reference>
<dbReference type="Pfam" id="PF06276">
    <property type="entry name" value="FhuF"/>
    <property type="match status" value="1"/>
</dbReference>
<organism evidence="4 5">
    <name type="scientific">Gilvimarinus japonicus</name>
    <dbReference type="NCBI Taxonomy" id="1796469"/>
    <lineage>
        <taxon>Bacteria</taxon>
        <taxon>Pseudomonadati</taxon>
        <taxon>Pseudomonadota</taxon>
        <taxon>Gammaproteobacteria</taxon>
        <taxon>Cellvibrionales</taxon>
        <taxon>Cellvibrionaceae</taxon>
        <taxon>Gilvimarinus</taxon>
    </lineage>
</organism>
<protein>
    <submittedName>
        <fullName evidence="4">IucA/IucC family protein</fullName>
    </submittedName>
</protein>
<sequence length="626" mass="71244">MFNTTTNTEWNNCNSEAANINQNVAKKTHQDAALLKAKTHNEKETAPERILRQALEAALFEALIDYVCAPSENTLWGTIYFSLNNIDYRCVGRVRDFDRVRLKITTLSRVHPTGQETTCEQVLSQLLIALPAEEEPRSRFALELKKTQYWCEWNKAKGIDVNGNASLTNTNRRALSHAELEMAMSEGHPYHPCFKARIGFNDEDHQRYSPESHTAITPHWVAVASTHVTYSGLAKDTKAFYQVELGDKAFATLRARAQALGLDLNAVTFLPVHPWQWQQYIADLEQTSSKKIVDLGQVGDDYWASQSVRTLMNRHRPLKADLKLPLSIINTSAPRHLLSHGIESGPTLSQWIADIIAGDQFFQKHPLIILREYAGIHVNESELFLEADPEVCRIGALWRESLTVYQRHDEAVAPLMALALIEQDGKPFIDPWVQRYGLSNWLTKLLDTLILPVWHLLAHHGIGLEAHGQNTLLLHKEGWPVRLAARDFHESVEYVNSFLAHPEFAPDFPNEPRYAHAKTNQYYWMESVDALRELAMDTLFVFHLSELALVCCEHYGLPEAKFWAMVNACLEAYRSAGYCDPERLDALNYQSPSIQVESLLRKKLCPNAQEYHHRVLNPLSHAPLAH</sequence>
<accession>A0ABV7HV09</accession>
<dbReference type="EMBL" id="JBHRTL010000031">
    <property type="protein sequence ID" value="MFC3156613.1"/>
    <property type="molecule type" value="Genomic_DNA"/>
</dbReference>
<evidence type="ECO:0000313" key="5">
    <source>
        <dbReference type="Proteomes" id="UP001595548"/>
    </source>
</evidence>
<feature type="domain" description="Aerobactin siderophore biosynthesis IucA/IucC N-terminal" evidence="2">
    <location>
        <begin position="177"/>
        <end position="419"/>
    </location>
</feature>